<dbReference type="InterPro" id="IPR011059">
    <property type="entry name" value="Metal-dep_hydrolase_composite"/>
</dbReference>
<dbReference type="Proteomes" id="UP000315010">
    <property type="component" value="Unassembled WGS sequence"/>
</dbReference>
<dbReference type="EMBL" id="SJPJ01000001">
    <property type="protein sequence ID" value="TWT82441.1"/>
    <property type="molecule type" value="Genomic_DNA"/>
</dbReference>
<proteinExistence type="predicted"/>
<dbReference type="AlphaFoldDB" id="A0A5C5Z6K0"/>
<dbReference type="Pfam" id="PF07969">
    <property type="entry name" value="Amidohydro_3"/>
    <property type="match status" value="1"/>
</dbReference>
<evidence type="ECO:0000313" key="6">
    <source>
        <dbReference type="Proteomes" id="UP000315010"/>
    </source>
</evidence>
<dbReference type="SUPFAM" id="SSF51338">
    <property type="entry name" value="Composite domain of metallo-dependent hydrolases"/>
    <property type="match status" value="2"/>
</dbReference>
<feature type="domain" description="Amidohydrolase 3" evidence="4">
    <location>
        <begin position="349"/>
        <end position="437"/>
    </location>
</feature>
<feature type="compositionally biased region" description="Polar residues" evidence="2">
    <location>
        <begin position="562"/>
        <end position="573"/>
    </location>
</feature>
<feature type="compositionally biased region" description="Basic and acidic residues" evidence="2">
    <location>
        <begin position="500"/>
        <end position="522"/>
    </location>
</feature>
<organism evidence="5 6">
    <name type="scientific">Novipirellula herctigrandis</name>
    <dbReference type="NCBI Taxonomy" id="2527986"/>
    <lineage>
        <taxon>Bacteria</taxon>
        <taxon>Pseudomonadati</taxon>
        <taxon>Planctomycetota</taxon>
        <taxon>Planctomycetia</taxon>
        <taxon>Pirellulales</taxon>
        <taxon>Pirellulaceae</taxon>
        <taxon>Novipirellula</taxon>
    </lineage>
</organism>
<dbReference type="Gene3D" id="3.20.20.140">
    <property type="entry name" value="Metal-dependent hydrolases"/>
    <property type="match status" value="2"/>
</dbReference>
<sequence precursor="true">MKPTLWFAVAWITGFAIPGSAIQIVHAQRSTITQQSTTTRPIVGLRKADPSPVLLVGADVVCDPDSPSKPASILMHGATIVAVGNNIQVPAGTETRTLSGKRIYPGLIDAMHDVELPENLPTDKTGYWNKNVSPEFRAAWATTSNENERKKLHSQGITAQLRAPKDGIIKGASCVVLALTPDHPQYLLQRDVFQHLALTVPRGKRRDTYPNSPMGAVALVRQAFYDAIWYDKANRVYQNNQTVPRPRPNLSLEELSQTLHSGTFVVDAPNERFAIRAGNLADEFSIDMILRGSGFEYCELPAITRQGHLVLLPVDFPDTPDTTTLESIRETPLREWLHWYFAPENPARLHREGVRFCLTTDGLDDTSSFLKHVRIAVDRGLDSRVALAALTTVPAELLGVEKRTGKIQPGMMANLVVADGDLFAKETTVTETWVAGERFEIEKEKPLADDPLIGSWKVTLPGSKQRISAVLVFEKKDDKTTGSIRCTKSQSTDEDPNAQQREEKPEETRVELKNNVRQREKLSTSVQLSKLSDAFPEGVSQLTLLIVSNVDHSKESPLVLATLTTPDGKSQSVPIRRVKRQDKPEQEVSPTPTAKETSDSNVESSERKPIEMVYPLGAYGLAQRPTKPNAVLFRGATVWTSGPKAKIDDADVLVIDGKIAEVGKKLVAPKKCVTIDARGKHLTPGLIDCHSHIATDGGINESGQAITSEVRIADFIDNSDISIYRQLAGGVTASNILHGSANPIGGQNQVIKMRWGGSMEDLKFADAPAGIKFALGENVKRSSGRYPNTRMGVEQIIRDQFLAARQYDADHKAWQDGARDRLPPRRNLQLDALVEIQTGDRWIHCHSYRQDEILATLDVLEEFNIRIGTLQHILEGYKVADRMASHGAMASTFADWWAYKFEVYDAIPYNGVLMHDAGVVVSYNSDDAELGRHLNAEAGKAIKYGGVPEQDALAFVTLNPAKQLRIDDHVGSIEVGKDADLAVWSGPPLSPTSRCEQTWIDGQKYFDLKTDRMLRARDKSLRARLVQLALETDNQPKSDKTKDEEEVKEADRWERIDVYCNAGRSQGESR</sequence>
<dbReference type="OrthoDB" id="9802793at2"/>
<dbReference type="InterPro" id="IPR050287">
    <property type="entry name" value="MTA/SAH_deaminase"/>
</dbReference>
<name>A0A5C5Z6K0_9BACT</name>
<dbReference type="InterPro" id="IPR006680">
    <property type="entry name" value="Amidohydro-rel"/>
</dbReference>
<evidence type="ECO:0000313" key="5">
    <source>
        <dbReference type="EMBL" id="TWT82441.1"/>
    </source>
</evidence>
<keyword evidence="1" id="KW-0378">Hydrolase</keyword>
<feature type="compositionally biased region" description="Polar residues" evidence="2">
    <location>
        <begin position="588"/>
        <end position="603"/>
    </location>
</feature>
<accession>A0A5C5Z6K0</accession>
<keyword evidence="6" id="KW-1185">Reference proteome</keyword>
<dbReference type="CDD" id="cd01309">
    <property type="entry name" value="Met_dep_hydrolase_C"/>
    <property type="match status" value="1"/>
</dbReference>
<feature type="region of interest" description="Disordered" evidence="2">
    <location>
        <begin position="561"/>
        <end position="607"/>
    </location>
</feature>
<dbReference type="PANTHER" id="PTHR43794:SF11">
    <property type="entry name" value="AMIDOHYDROLASE-RELATED DOMAIN-CONTAINING PROTEIN"/>
    <property type="match status" value="1"/>
</dbReference>
<dbReference type="Pfam" id="PF01979">
    <property type="entry name" value="Amidohydro_1"/>
    <property type="match status" value="1"/>
</dbReference>
<feature type="region of interest" description="Disordered" evidence="2">
    <location>
        <begin position="482"/>
        <end position="525"/>
    </location>
</feature>
<evidence type="ECO:0000259" key="3">
    <source>
        <dbReference type="Pfam" id="PF01979"/>
    </source>
</evidence>
<protein>
    <submittedName>
        <fullName evidence="5">Isoaspartyl dipeptidase</fullName>
    </submittedName>
</protein>
<dbReference type="GO" id="GO:0016810">
    <property type="term" value="F:hydrolase activity, acting on carbon-nitrogen (but not peptide) bonds"/>
    <property type="evidence" value="ECO:0007669"/>
    <property type="project" value="InterPro"/>
</dbReference>
<evidence type="ECO:0000259" key="4">
    <source>
        <dbReference type="Pfam" id="PF07969"/>
    </source>
</evidence>
<dbReference type="InterPro" id="IPR013108">
    <property type="entry name" value="Amidohydro_3"/>
</dbReference>
<dbReference type="PANTHER" id="PTHR43794">
    <property type="entry name" value="AMINOHYDROLASE SSNA-RELATED"/>
    <property type="match status" value="1"/>
</dbReference>
<feature type="domain" description="Amidohydrolase-related" evidence="3">
    <location>
        <begin position="914"/>
        <end position="990"/>
    </location>
</feature>
<evidence type="ECO:0000256" key="1">
    <source>
        <dbReference type="ARBA" id="ARBA00022801"/>
    </source>
</evidence>
<dbReference type="RefSeq" id="WP_146398950.1">
    <property type="nucleotide sequence ID" value="NZ_SJPJ01000001.1"/>
</dbReference>
<dbReference type="SUPFAM" id="SSF51556">
    <property type="entry name" value="Metallo-dependent hydrolases"/>
    <property type="match status" value="2"/>
</dbReference>
<gene>
    <name evidence="5" type="ORF">CA13_39040</name>
</gene>
<reference evidence="5 6" key="1">
    <citation type="submission" date="2019-02" db="EMBL/GenBank/DDBJ databases">
        <title>Deep-cultivation of Planctomycetes and their phenomic and genomic characterization uncovers novel biology.</title>
        <authorList>
            <person name="Wiegand S."/>
            <person name="Jogler M."/>
            <person name="Boedeker C."/>
            <person name="Pinto D."/>
            <person name="Vollmers J."/>
            <person name="Rivas-Marin E."/>
            <person name="Kohn T."/>
            <person name="Peeters S.H."/>
            <person name="Heuer A."/>
            <person name="Rast P."/>
            <person name="Oberbeckmann S."/>
            <person name="Bunk B."/>
            <person name="Jeske O."/>
            <person name="Meyerdierks A."/>
            <person name="Storesund J.E."/>
            <person name="Kallscheuer N."/>
            <person name="Luecker S."/>
            <person name="Lage O.M."/>
            <person name="Pohl T."/>
            <person name="Merkel B.J."/>
            <person name="Hornburger P."/>
            <person name="Mueller R.-W."/>
            <person name="Bruemmer F."/>
            <person name="Labrenz M."/>
            <person name="Spormann A.M."/>
            <person name="Op Den Camp H."/>
            <person name="Overmann J."/>
            <person name="Amann R."/>
            <person name="Jetten M.S.M."/>
            <person name="Mascher T."/>
            <person name="Medema M.H."/>
            <person name="Devos D.P."/>
            <person name="Kaster A.-K."/>
            <person name="Ovreas L."/>
            <person name="Rohde M."/>
            <person name="Galperin M.Y."/>
            <person name="Jogler C."/>
        </authorList>
    </citation>
    <scope>NUCLEOTIDE SEQUENCE [LARGE SCALE GENOMIC DNA]</scope>
    <source>
        <strain evidence="5 6">CA13</strain>
    </source>
</reference>
<comment type="caution">
    <text evidence="5">The sequence shown here is derived from an EMBL/GenBank/DDBJ whole genome shotgun (WGS) entry which is preliminary data.</text>
</comment>
<dbReference type="InterPro" id="IPR032466">
    <property type="entry name" value="Metal_Hydrolase"/>
</dbReference>
<evidence type="ECO:0000256" key="2">
    <source>
        <dbReference type="SAM" id="MobiDB-lite"/>
    </source>
</evidence>